<evidence type="ECO:0000313" key="4">
    <source>
        <dbReference type="Proteomes" id="UP001500889"/>
    </source>
</evidence>
<keyword evidence="4" id="KW-1185">Reference proteome</keyword>
<accession>A0AAU9GBY6</accession>
<gene>
    <name evidence="3" type="ORF">DMAD_04617</name>
</gene>
<dbReference type="AlphaFoldDB" id="A0AAU9GBY6"/>
<feature type="coiled-coil region" evidence="1">
    <location>
        <begin position="46"/>
        <end position="73"/>
    </location>
</feature>
<sequence>MQVKRFSPLLALRLVCGGARCMAQLPVAPVKPKCQPKTAFRYQLPHEQLLDEYRELETKCQNLRTALHQTSNKWHSQSPWPQQRSSLECSPGHLMKSCCLHRIEHCRCLQTFFLCQVPPTKGS</sequence>
<protein>
    <submittedName>
        <fullName evidence="3">Uncharacterized protein</fullName>
    </submittedName>
</protein>
<keyword evidence="1" id="KW-0175">Coiled coil</keyword>
<evidence type="ECO:0000256" key="2">
    <source>
        <dbReference type="SAM" id="SignalP"/>
    </source>
</evidence>
<keyword evidence="2" id="KW-0732">Signal</keyword>
<organism evidence="3 4">
    <name type="scientific">Drosophila madeirensis</name>
    <name type="common">Fruit fly</name>
    <dbReference type="NCBI Taxonomy" id="30013"/>
    <lineage>
        <taxon>Eukaryota</taxon>
        <taxon>Metazoa</taxon>
        <taxon>Ecdysozoa</taxon>
        <taxon>Arthropoda</taxon>
        <taxon>Hexapoda</taxon>
        <taxon>Insecta</taxon>
        <taxon>Pterygota</taxon>
        <taxon>Neoptera</taxon>
        <taxon>Endopterygota</taxon>
        <taxon>Diptera</taxon>
        <taxon>Brachycera</taxon>
        <taxon>Muscomorpha</taxon>
        <taxon>Ephydroidea</taxon>
        <taxon>Drosophilidae</taxon>
        <taxon>Drosophila</taxon>
        <taxon>Sophophora</taxon>
    </lineage>
</organism>
<proteinExistence type="predicted"/>
<dbReference type="EMBL" id="AP029267">
    <property type="protein sequence ID" value="BFG06017.1"/>
    <property type="molecule type" value="Genomic_DNA"/>
</dbReference>
<name>A0AAU9GBY6_DROMD</name>
<evidence type="ECO:0000313" key="3">
    <source>
        <dbReference type="EMBL" id="BFG06017.1"/>
    </source>
</evidence>
<dbReference type="Proteomes" id="UP001500889">
    <property type="component" value="Chromosome E"/>
</dbReference>
<feature type="chain" id="PRO_5044020926" evidence="2">
    <location>
        <begin position="24"/>
        <end position="123"/>
    </location>
</feature>
<feature type="signal peptide" evidence="2">
    <location>
        <begin position="1"/>
        <end position="23"/>
    </location>
</feature>
<reference evidence="3 4" key="1">
    <citation type="submission" date="2024-02" db="EMBL/GenBank/DDBJ databases">
        <title>A chromosome-level genome assembly of Drosophila madeirensis, a fruit fly species endemic to Madeira island.</title>
        <authorList>
            <person name="Tomihara K."/>
            <person name="Llopart A."/>
            <person name="Yamamoto D."/>
        </authorList>
    </citation>
    <scope>NUCLEOTIDE SEQUENCE [LARGE SCALE GENOMIC DNA]</scope>
    <source>
        <strain evidence="3 4">RF1</strain>
    </source>
</reference>
<evidence type="ECO:0000256" key="1">
    <source>
        <dbReference type="SAM" id="Coils"/>
    </source>
</evidence>